<dbReference type="InterPro" id="IPR029069">
    <property type="entry name" value="HotDog_dom_sf"/>
</dbReference>
<dbReference type="PANTHER" id="PTHR31793:SF27">
    <property type="entry name" value="NOVEL THIOESTERASE SUPERFAMILY DOMAIN AND SAPOSIN A-TYPE DOMAIN CONTAINING PROTEIN (0610012H03RIK)"/>
    <property type="match status" value="1"/>
</dbReference>
<evidence type="ECO:0000313" key="5">
    <source>
        <dbReference type="Proteomes" id="UP000007882"/>
    </source>
</evidence>
<dbReference type="InterPro" id="IPR006683">
    <property type="entry name" value="Thioestr_dom"/>
</dbReference>
<gene>
    <name evidence="4" type="ordered locus">AMIS_27060</name>
</gene>
<dbReference type="CDD" id="cd00586">
    <property type="entry name" value="4HBT"/>
    <property type="match status" value="1"/>
</dbReference>
<dbReference type="PATRIC" id="fig|512565.3.peg.2706"/>
<dbReference type="AlphaFoldDB" id="I0H4I9"/>
<dbReference type="SUPFAM" id="SSF54637">
    <property type="entry name" value="Thioesterase/thiol ester dehydrase-isomerase"/>
    <property type="match status" value="1"/>
</dbReference>
<dbReference type="Gene3D" id="3.10.129.10">
    <property type="entry name" value="Hotdog Thioesterase"/>
    <property type="match status" value="1"/>
</dbReference>
<name>I0H4I9_ACTM4</name>
<dbReference type="OrthoDB" id="9799036at2"/>
<keyword evidence="5" id="KW-1185">Reference proteome</keyword>
<comment type="similarity">
    <text evidence="1">Belongs to the 4-hydroxybenzoyl-CoA thioesterase family.</text>
</comment>
<dbReference type="Pfam" id="PF03061">
    <property type="entry name" value="4HBT"/>
    <property type="match status" value="1"/>
</dbReference>
<keyword evidence="2" id="KW-0378">Hydrolase</keyword>
<sequence length="147" mass="16488">MAGHIIKHPQRYHEFDGQGVIYNAWYPAWFDEALTRFFEHAGITPDDMASEGFDYQLVHSEIDWRSGVRRGDDVEIHVQPGKIGTTSFQVHYSVRRNGTESCAARVVYVSVARDGSGKTPVPGRFRRALESAMGDTAGRVTPADPHR</sequence>
<dbReference type="PANTHER" id="PTHR31793">
    <property type="entry name" value="4-HYDROXYBENZOYL-COA THIOESTERASE FAMILY MEMBER"/>
    <property type="match status" value="1"/>
</dbReference>
<dbReference type="KEGG" id="ams:AMIS_27060"/>
<organism evidence="4 5">
    <name type="scientific">Actinoplanes missouriensis (strain ATCC 14538 / DSM 43046 / CBS 188.64 / JCM 3121 / NBRC 102363 / NCIMB 12654 / NRRL B-3342 / UNCC 431)</name>
    <dbReference type="NCBI Taxonomy" id="512565"/>
    <lineage>
        <taxon>Bacteria</taxon>
        <taxon>Bacillati</taxon>
        <taxon>Actinomycetota</taxon>
        <taxon>Actinomycetes</taxon>
        <taxon>Micromonosporales</taxon>
        <taxon>Micromonosporaceae</taxon>
        <taxon>Actinoplanes</taxon>
    </lineage>
</organism>
<evidence type="ECO:0000313" key="4">
    <source>
        <dbReference type="EMBL" id="BAL87926.1"/>
    </source>
</evidence>
<evidence type="ECO:0000259" key="3">
    <source>
        <dbReference type="Pfam" id="PF03061"/>
    </source>
</evidence>
<protein>
    <recommendedName>
        <fullName evidence="3">Thioesterase domain-containing protein</fullName>
    </recommendedName>
</protein>
<proteinExistence type="inferred from homology"/>
<reference evidence="4 5" key="1">
    <citation type="submission" date="2012-02" db="EMBL/GenBank/DDBJ databases">
        <title>Complete genome sequence of Actinoplanes missouriensis 431 (= NBRC 102363).</title>
        <authorList>
            <person name="Ohnishi Y."/>
            <person name="Ishikawa J."/>
            <person name="Sekine M."/>
            <person name="Hosoyama A."/>
            <person name="Harada T."/>
            <person name="Narita H."/>
            <person name="Hata T."/>
            <person name="Konno Y."/>
            <person name="Tutikane K."/>
            <person name="Fujita N."/>
            <person name="Horinouchi S."/>
            <person name="Hayakawa M."/>
        </authorList>
    </citation>
    <scope>NUCLEOTIDE SEQUENCE [LARGE SCALE GENOMIC DNA]</scope>
    <source>
        <strain evidence="5">ATCC 14538 / DSM 43046 / CBS 188.64 / JCM 3121 / NBRC 102363 / NCIMB 12654 / NRRL B-3342 / UNCC 431</strain>
    </source>
</reference>
<dbReference type="HOGENOM" id="CLU_101141_5_0_11"/>
<evidence type="ECO:0000256" key="1">
    <source>
        <dbReference type="ARBA" id="ARBA00005953"/>
    </source>
</evidence>
<dbReference type="RefSeq" id="WP_014442821.1">
    <property type="nucleotide sequence ID" value="NC_017093.1"/>
</dbReference>
<accession>I0H4I9</accession>
<evidence type="ECO:0000256" key="2">
    <source>
        <dbReference type="ARBA" id="ARBA00022801"/>
    </source>
</evidence>
<dbReference type="STRING" id="512565.AMIS_27060"/>
<dbReference type="InterPro" id="IPR050563">
    <property type="entry name" value="4-hydroxybenzoyl-CoA_TE"/>
</dbReference>
<dbReference type="Proteomes" id="UP000007882">
    <property type="component" value="Chromosome"/>
</dbReference>
<dbReference type="GO" id="GO:0047617">
    <property type="term" value="F:fatty acyl-CoA hydrolase activity"/>
    <property type="evidence" value="ECO:0007669"/>
    <property type="project" value="TreeGrafter"/>
</dbReference>
<feature type="domain" description="Thioesterase" evidence="3">
    <location>
        <begin position="18"/>
        <end position="102"/>
    </location>
</feature>
<dbReference type="eggNOG" id="COG0824">
    <property type="taxonomic scope" value="Bacteria"/>
</dbReference>
<dbReference type="EMBL" id="AP012319">
    <property type="protein sequence ID" value="BAL87926.1"/>
    <property type="molecule type" value="Genomic_DNA"/>
</dbReference>